<accession>A0A1S0UKS5</accession>
<dbReference type="InterPro" id="IPR048255">
    <property type="entry name" value="IML1_N"/>
</dbReference>
<dbReference type="PANTHER" id="PTHR13179">
    <property type="entry name" value="DEP DOMAIN CONTAINING PROTEIN 5"/>
    <property type="match status" value="1"/>
</dbReference>
<dbReference type="RefSeq" id="XP_020306328.1">
    <property type="nucleotide sequence ID" value="XM_020450041.1"/>
</dbReference>
<dbReference type="InterPro" id="IPR027244">
    <property type="entry name" value="IML1"/>
</dbReference>
<dbReference type="Pfam" id="PF12257">
    <property type="entry name" value="IML1"/>
    <property type="match status" value="1"/>
</dbReference>
<feature type="domain" description="DEP" evidence="1">
    <location>
        <begin position="975"/>
        <end position="1038"/>
    </location>
</feature>
<dbReference type="FunCoup" id="A0A1S0UKS5">
    <property type="interactions" value="736"/>
</dbReference>
<dbReference type="GO" id="GO:0005096">
    <property type="term" value="F:GTPase activator activity"/>
    <property type="evidence" value="ECO:0007669"/>
    <property type="project" value="InterPro"/>
</dbReference>
<dbReference type="EMBL" id="JH712133">
    <property type="protein sequence ID" value="EJD75467.1"/>
    <property type="molecule type" value="Genomic_DNA"/>
</dbReference>
<gene>
    <name evidence="2" type="ORF">LOAG_17379</name>
</gene>
<dbReference type="CTD" id="9946941"/>
<dbReference type="GO" id="GO:0005765">
    <property type="term" value="C:lysosomal membrane"/>
    <property type="evidence" value="ECO:0007669"/>
    <property type="project" value="TreeGrafter"/>
</dbReference>
<evidence type="ECO:0000259" key="1">
    <source>
        <dbReference type="PROSITE" id="PS50186"/>
    </source>
</evidence>
<organism evidence="2">
    <name type="scientific">Loa loa</name>
    <name type="common">Eye worm</name>
    <name type="synonym">Filaria loa</name>
    <dbReference type="NCBI Taxonomy" id="7209"/>
    <lineage>
        <taxon>Eukaryota</taxon>
        <taxon>Metazoa</taxon>
        <taxon>Ecdysozoa</taxon>
        <taxon>Nematoda</taxon>
        <taxon>Chromadorea</taxon>
        <taxon>Rhabditida</taxon>
        <taxon>Spirurina</taxon>
        <taxon>Spiruromorpha</taxon>
        <taxon>Filarioidea</taxon>
        <taxon>Onchocercidae</taxon>
        <taxon>Loa</taxon>
    </lineage>
</organism>
<dbReference type="PANTHER" id="PTHR13179:SF8">
    <property type="entry name" value="GATOR COMPLEX PROTEIN DEPDC5"/>
    <property type="match status" value="1"/>
</dbReference>
<dbReference type="InterPro" id="IPR045838">
    <property type="entry name" value="DEPDC5_CTD"/>
</dbReference>
<name>A0A1S0UKS5_LOALO</name>
<sequence length="1296" mass="150475">MKPKQDNVFRVYLCKKGDKKCKGRRCDVILSSKDLPGLCLGNILEISSSLDQRFYVQHLHEDDESGTYRERRIYIEKAIADMFLLSQNQYVTVKVVEKKQVVLDNIEITIKERYVSRSDMWRFRNCLIDTCAYIGKKVEWLLIPTTVVSLWAKGEIVRSGYVSEDTRIVFRSASAMMLVYVQMSSEMWDFDPYGDLYFEKCVNGFFPQLFEQWNKHHCAHSITFIVTSRWYFEEEVLKEEMKEKLCIDYRGKYYEDFYRIIVQNEHYDDWRNAVLSKLRLVFSTYKNTVKEFICKQLNMDAKENDLAVLSTAADGNFLQVLNLSMNEFSVYFTNRRFETVGQQIIFVSAGGGVFNVDRDLVTITKQRLIDMGISLDLVCLGEQPLHAVPLFVFQRRNGVYPSEDYLIPHWMNYSYYQMSRRSAISIKFKPRINLPDELLRDAHRGLVMETNGSPISNIDAADEKAFSSLLENSSTRSNANLASEFAKEFLLEKNLNHGDTIFEPHHITGNPWRSNFDKYVASSFLEPGLLGDPLESKKSQGVLSMIERRPLINPFKPEEFGVPITANRRRWIHVFPVDKLGRSKVAHHYVAGKSVINIIQGDEPEPNETTISVNGSPSCTSSSVQLFEDGSSRVTGLGAGGKRCVWAWGSTGEEKWNPDMEIGVDWKSLIRTALLPLTTDFFPDRRSMSADYIIKSHQLPVYFDLVREWLEDSECDDLERLRNLVFDQLVYQRLQRGFQIVLLDKKLIYAAITVSEVHLERMKDEKMVSRECFLSFNRIYHRLYMGDDGITVTEFSPRLEESHETPEIAKRREYTYLFQIPDNFEYTLCSARFQKYDLSNLNWNLLDTELQNRCVPRLFRDDMRCFASRFLLTPLCASITKTIMTERNGGDKYMAVFDSSFSRRQEEGFLKFVEVLNRFRRKTSPRHKRLMTSRSDVESRIYSIENVDVLLNGWRESYLPLYSQDPTSRFPSCMFLTTEFIAWLMANVSELSNRQAAIEFAGSLISAGKIQMLQPTETLVDDLESSISTESHWHEFRCGFFLCYFTNKYVSDDKIEEKEPWSRVIQCEIGEKCSGSVDCTYRLNSVEMKFYAQLQKTADSGGHEYLPKNVSHFMERGRVSYEKTFCATKSFEIGVRWFMANSQTVAETVRHWCSKAANLSFHMFPVPEDPFPHALNPISPPLQCPVVIPFKPDKVQSDCICRLIIAIMKAFGFIEMGCSAHQVPQYVHLTGGMFLMYDEVRQAFVWSWNHMLSHRYRATLNCSEDFQDYMLSDFRSFCSNADNRIDNYVHNLFGSQ</sequence>
<proteinExistence type="predicted"/>
<reference evidence="2" key="1">
    <citation type="submission" date="2012-04" db="EMBL/GenBank/DDBJ databases">
        <title>The Genome Sequence of Loa loa.</title>
        <authorList>
            <consortium name="The Broad Institute Genome Sequencing Platform"/>
            <consortium name="Broad Institute Genome Sequencing Center for Infectious Disease"/>
            <person name="Nutman T.B."/>
            <person name="Fink D.L."/>
            <person name="Russ C."/>
            <person name="Young S."/>
            <person name="Zeng Q."/>
            <person name="Gargeya S."/>
            <person name="Alvarado L."/>
            <person name="Berlin A."/>
            <person name="Chapman S.B."/>
            <person name="Chen Z."/>
            <person name="Freedman E."/>
            <person name="Gellesch M."/>
            <person name="Goldberg J."/>
            <person name="Griggs A."/>
            <person name="Gujja S."/>
            <person name="Heilman E.R."/>
            <person name="Heiman D."/>
            <person name="Howarth C."/>
            <person name="Mehta T."/>
            <person name="Neiman D."/>
            <person name="Pearson M."/>
            <person name="Roberts A."/>
            <person name="Saif S."/>
            <person name="Shea T."/>
            <person name="Shenoy N."/>
            <person name="Sisk P."/>
            <person name="Stolte C."/>
            <person name="Sykes S."/>
            <person name="White J."/>
            <person name="Yandava C."/>
            <person name="Haas B."/>
            <person name="Henn M.R."/>
            <person name="Nusbaum C."/>
            <person name="Birren B."/>
        </authorList>
    </citation>
    <scope>NUCLEOTIDE SEQUENCE [LARGE SCALE GENOMIC DNA]</scope>
</reference>
<protein>
    <recommendedName>
        <fullName evidence="1">DEP domain-containing protein</fullName>
    </recommendedName>
</protein>
<dbReference type="InterPro" id="IPR000591">
    <property type="entry name" value="DEP_dom"/>
</dbReference>
<dbReference type="GO" id="GO:0010508">
    <property type="term" value="P:positive regulation of autophagy"/>
    <property type="evidence" value="ECO:0007669"/>
    <property type="project" value="TreeGrafter"/>
</dbReference>
<dbReference type="OMA" id="FEKCVNG"/>
<dbReference type="Pfam" id="PF19418">
    <property type="entry name" value="DEPDC5_CTD"/>
    <property type="match status" value="1"/>
</dbReference>
<dbReference type="GeneID" id="9946941"/>
<dbReference type="KEGG" id="loa:LOAG_17379"/>
<dbReference type="GO" id="GO:0035556">
    <property type="term" value="P:intracellular signal transduction"/>
    <property type="evidence" value="ECO:0007669"/>
    <property type="project" value="InterPro"/>
</dbReference>
<dbReference type="GO" id="GO:0034198">
    <property type="term" value="P:cellular response to amino acid starvation"/>
    <property type="evidence" value="ECO:0007669"/>
    <property type="project" value="TreeGrafter"/>
</dbReference>
<dbReference type="GO" id="GO:1990130">
    <property type="term" value="C:GATOR1 complex"/>
    <property type="evidence" value="ECO:0007669"/>
    <property type="project" value="TreeGrafter"/>
</dbReference>
<evidence type="ECO:0000313" key="2">
    <source>
        <dbReference type="EMBL" id="EJD75467.1"/>
    </source>
</evidence>
<dbReference type="PROSITE" id="PS50186">
    <property type="entry name" value="DEP"/>
    <property type="match status" value="1"/>
</dbReference>
<dbReference type="GO" id="GO:1904262">
    <property type="term" value="P:negative regulation of TORC1 signaling"/>
    <property type="evidence" value="ECO:0007669"/>
    <property type="project" value="TreeGrafter"/>
</dbReference>
<dbReference type="OrthoDB" id="438939at2759"/>
<dbReference type="InParanoid" id="A0A1S0UKS5"/>